<dbReference type="AlphaFoldDB" id="A0A9I9D747"/>
<name>A0A9I9D747_CUCME</name>
<accession>A0A9I9D747</accession>
<proteinExistence type="inferred from homology"/>
<evidence type="ECO:0000256" key="3">
    <source>
        <dbReference type="ARBA" id="ARBA00022640"/>
    </source>
</evidence>
<dbReference type="Pfam" id="PF04755">
    <property type="entry name" value="PAP_fibrillin"/>
    <property type="match status" value="1"/>
</dbReference>
<comment type="subcellular location">
    <subcellularLocation>
        <location evidence="1">Plastid</location>
    </subcellularLocation>
</comment>
<evidence type="ECO:0000256" key="4">
    <source>
        <dbReference type="ARBA" id="ARBA00022946"/>
    </source>
</evidence>
<dbReference type="Gramene" id="MELO3C013828.2.1">
    <property type="protein sequence ID" value="MELO3C013828.2.1"/>
    <property type="gene ID" value="MELO3C013828.2"/>
</dbReference>
<comment type="similarity">
    <text evidence="2">Belongs to the PAP/fibrillin family.</text>
</comment>
<dbReference type="PANTHER" id="PTHR31906">
    <property type="entry name" value="PLASTID-LIPID-ASSOCIATED PROTEIN 4, CHLOROPLASTIC-RELATED"/>
    <property type="match status" value="1"/>
</dbReference>
<sequence length="385" mass="42777">MMASLLSSCSSSFSSSRSSLFFTTNPKFPLFSSIPTISHPSFISFNLSHKESGALRFPSLRLTSSLSDDPSTTDEDDTTSLPKITDEWGEETEPEPESTLTRLSDFDPPKEDDEWGGDEGNGKPSVVEEKSEEYADDRDKLLELKRCLVDTVYGTEFGFRAGLEERAEILEIVNQLEAANPTPAPVEASGLLDGNWILLYTAFSELLPLLALGALPLVKVEKITQEIDSKTFTIVNSTTLSSPFTTFSFSASAAFEVRSPSRIQVQFKEGILQPPEIKSRLDLPENIDIFGQKVNLSPVQQTLNPVQQTVASLFQVISGQPPLKIPIPGDRNRSWLLITYLDEDLRISRGDGGLFVLIENQLDVPIARKKRDYTAQFDTREVRLF</sequence>
<organism evidence="7">
    <name type="scientific">Cucumis melo</name>
    <name type="common">Muskmelon</name>
    <dbReference type="NCBI Taxonomy" id="3656"/>
    <lineage>
        <taxon>Eukaryota</taxon>
        <taxon>Viridiplantae</taxon>
        <taxon>Streptophyta</taxon>
        <taxon>Embryophyta</taxon>
        <taxon>Tracheophyta</taxon>
        <taxon>Spermatophyta</taxon>
        <taxon>Magnoliopsida</taxon>
        <taxon>eudicotyledons</taxon>
        <taxon>Gunneridae</taxon>
        <taxon>Pentapetalae</taxon>
        <taxon>rosids</taxon>
        <taxon>fabids</taxon>
        <taxon>Cucurbitales</taxon>
        <taxon>Cucurbitaceae</taxon>
        <taxon>Benincaseae</taxon>
        <taxon>Cucumis</taxon>
    </lineage>
</organism>
<dbReference type="InterPro" id="IPR006843">
    <property type="entry name" value="PAP/fibrillin_dom"/>
</dbReference>
<evidence type="ECO:0000259" key="6">
    <source>
        <dbReference type="Pfam" id="PF04755"/>
    </source>
</evidence>
<protein>
    <recommendedName>
        <fullName evidence="6">Plastid lipid-associated protein/fibrillin conserved domain-containing protein</fullName>
    </recommendedName>
</protein>
<dbReference type="InterPro" id="IPR039633">
    <property type="entry name" value="PAP"/>
</dbReference>
<reference evidence="7" key="1">
    <citation type="submission" date="2023-03" db="UniProtKB">
        <authorList>
            <consortium name="EnsemblPlants"/>
        </authorList>
    </citation>
    <scope>IDENTIFICATION</scope>
</reference>
<feature type="region of interest" description="Disordered" evidence="5">
    <location>
        <begin position="63"/>
        <end position="134"/>
    </location>
</feature>
<keyword evidence="4" id="KW-0809">Transit peptide</keyword>
<dbReference type="GO" id="GO:0009536">
    <property type="term" value="C:plastid"/>
    <property type="evidence" value="ECO:0007669"/>
    <property type="project" value="UniProtKB-SubCell"/>
</dbReference>
<evidence type="ECO:0000256" key="2">
    <source>
        <dbReference type="ARBA" id="ARBA00005845"/>
    </source>
</evidence>
<evidence type="ECO:0000313" key="7">
    <source>
        <dbReference type="EnsemblPlants" id="MELO3C013828.2.1"/>
    </source>
</evidence>
<keyword evidence="3" id="KW-0934">Plastid</keyword>
<feature type="domain" description="Plastid lipid-associated protein/fibrillin conserved" evidence="6">
    <location>
        <begin position="143"/>
        <end position="357"/>
    </location>
</feature>
<evidence type="ECO:0000256" key="5">
    <source>
        <dbReference type="SAM" id="MobiDB-lite"/>
    </source>
</evidence>
<evidence type="ECO:0000256" key="1">
    <source>
        <dbReference type="ARBA" id="ARBA00004474"/>
    </source>
</evidence>
<dbReference type="EnsemblPlants" id="MELO3C013828.2.1">
    <property type="protein sequence ID" value="MELO3C013828.2.1"/>
    <property type="gene ID" value="MELO3C013828.2"/>
</dbReference>
<feature type="compositionally biased region" description="Acidic residues" evidence="5">
    <location>
        <begin position="87"/>
        <end position="96"/>
    </location>
</feature>